<feature type="compositionally biased region" description="Basic and acidic residues" evidence="1">
    <location>
        <begin position="270"/>
        <end position="302"/>
    </location>
</feature>
<evidence type="ECO:0000313" key="4">
    <source>
        <dbReference type="Proteomes" id="UP001151760"/>
    </source>
</evidence>
<evidence type="ECO:0000256" key="1">
    <source>
        <dbReference type="SAM" id="MobiDB-lite"/>
    </source>
</evidence>
<evidence type="ECO:0000313" key="3">
    <source>
        <dbReference type="EMBL" id="GJT96352.1"/>
    </source>
</evidence>
<dbReference type="Gene3D" id="3.30.420.10">
    <property type="entry name" value="Ribonuclease H-like superfamily/Ribonuclease H"/>
    <property type="match status" value="1"/>
</dbReference>
<reference evidence="3" key="1">
    <citation type="journal article" date="2022" name="Int. J. Mol. Sci.">
        <title>Draft Genome of Tanacetum Coccineum: Genomic Comparison of Closely Related Tanacetum-Family Plants.</title>
        <authorList>
            <person name="Yamashiro T."/>
            <person name="Shiraishi A."/>
            <person name="Nakayama K."/>
            <person name="Satake H."/>
        </authorList>
    </citation>
    <scope>NUCLEOTIDE SEQUENCE</scope>
</reference>
<dbReference type="PROSITE" id="PS50994">
    <property type="entry name" value="INTEGRASE"/>
    <property type="match status" value="1"/>
</dbReference>
<dbReference type="GO" id="GO:0003964">
    <property type="term" value="F:RNA-directed DNA polymerase activity"/>
    <property type="evidence" value="ECO:0007669"/>
    <property type="project" value="UniProtKB-KW"/>
</dbReference>
<dbReference type="InterPro" id="IPR036397">
    <property type="entry name" value="RNaseH_sf"/>
</dbReference>
<protein>
    <submittedName>
        <fullName evidence="3">Reverse transcriptase domain-containing protein</fullName>
    </submittedName>
</protein>
<keyword evidence="3" id="KW-0695">RNA-directed DNA polymerase</keyword>
<evidence type="ECO:0000259" key="2">
    <source>
        <dbReference type="PROSITE" id="PS50994"/>
    </source>
</evidence>
<feature type="domain" description="Integrase catalytic" evidence="2">
    <location>
        <begin position="1"/>
        <end position="119"/>
    </location>
</feature>
<accession>A0ABQ5IAL1</accession>
<dbReference type="Proteomes" id="UP001151760">
    <property type="component" value="Unassembled WGS sequence"/>
</dbReference>
<keyword evidence="3" id="KW-0548">Nucleotidyltransferase</keyword>
<feature type="region of interest" description="Disordered" evidence="1">
    <location>
        <begin position="259"/>
        <end position="302"/>
    </location>
</feature>
<dbReference type="InterPro" id="IPR001584">
    <property type="entry name" value="Integrase_cat-core"/>
</dbReference>
<reference evidence="3" key="2">
    <citation type="submission" date="2022-01" db="EMBL/GenBank/DDBJ databases">
        <authorList>
            <person name="Yamashiro T."/>
            <person name="Shiraishi A."/>
            <person name="Satake H."/>
            <person name="Nakayama K."/>
        </authorList>
    </citation>
    <scope>NUCLEOTIDE SEQUENCE</scope>
</reference>
<dbReference type="EMBL" id="BQNB010020473">
    <property type="protein sequence ID" value="GJT96352.1"/>
    <property type="molecule type" value="Genomic_DNA"/>
</dbReference>
<dbReference type="SUPFAM" id="SSF53098">
    <property type="entry name" value="Ribonuclease H-like"/>
    <property type="match status" value="1"/>
</dbReference>
<keyword evidence="4" id="KW-1185">Reference proteome</keyword>
<sequence length="302" mass="34599">MNETDSMEKLTRQYLKEVVSRHGVPVLIISDRDSKFTSHFWKSLNEALCTLLDMSTVYHPQTDGQSERTILTLEDMLHACVMDFGKGWDRHLPLVEFSYNNSYHTSIKLSRVHSTFHVSNLKKCFVDEPLAIPLEEIQIYDKLNFIEEPVEIMDREVKWLKQSRIPIVKGGYGRKIVKQVLALTDKSGGEVMRGGSYGGGGRNYDNGGGYGDGDYSGQNALWGWWGGGFGWVPRVVLGGGSAMVLNRCDFGGRLVREDPKRGLPQNLNWEEQREKKKKREEEKLRENKREEKAEERRIEEAN</sequence>
<dbReference type="InterPro" id="IPR012337">
    <property type="entry name" value="RNaseH-like_sf"/>
</dbReference>
<dbReference type="PANTHER" id="PTHR37984">
    <property type="entry name" value="PROTEIN CBG26694"/>
    <property type="match status" value="1"/>
</dbReference>
<proteinExistence type="predicted"/>
<name>A0ABQ5IAL1_9ASTR</name>
<gene>
    <name evidence="3" type="ORF">Tco_1091870</name>
</gene>
<dbReference type="PANTHER" id="PTHR37984:SF5">
    <property type="entry name" value="PROTEIN NYNRIN-LIKE"/>
    <property type="match status" value="1"/>
</dbReference>
<keyword evidence="3" id="KW-0808">Transferase</keyword>
<dbReference type="InterPro" id="IPR050951">
    <property type="entry name" value="Retrovirus_Pol_polyprotein"/>
</dbReference>
<comment type="caution">
    <text evidence="3">The sequence shown here is derived from an EMBL/GenBank/DDBJ whole genome shotgun (WGS) entry which is preliminary data.</text>
</comment>
<organism evidence="3 4">
    <name type="scientific">Tanacetum coccineum</name>
    <dbReference type="NCBI Taxonomy" id="301880"/>
    <lineage>
        <taxon>Eukaryota</taxon>
        <taxon>Viridiplantae</taxon>
        <taxon>Streptophyta</taxon>
        <taxon>Embryophyta</taxon>
        <taxon>Tracheophyta</taxon>
        <taxon>Spermatophyta</taxon>
        <taxon>Magnoliopsida</taxon>
        <taxon>eudicotyledons</taxon>
        <taxon>Gunneridae</taxon>
        <taxon>Pentapetalae</taxon>
        <taxon>asterids</taxon>
        <taxon>campanulids</taxon>
        <taxon>Asterales</taxon>
        <taxon>Asteraceae</taxon>
        <taxon>Asteroideae</taxon>
        <taxon>Anthemideae</taxon>
        <taxon>Anthemidinae</taxon>
        <taxon>Tanacetum</taxon>
    </lineage>
</organism>